<organism evidence="7">
    <name type="scientific">uncultured Aureispira sp</name>
    <dbReference type="NCBI Taxonomy" id="1331704"/>
    <lineage>
        <taxon>Bacteria</taxon>
        <taxon>Pseudomonadati</taxon>
        <taxon>Bacteroidota</taxon>
        <taxon>Saprospiria</taxon>
        <taxon>Saprospirales</taxon>
        <taxon>Saprospiraceae</taxon>
        <taxon>Aureispira</taxon>
        <taxon>environmental samples</taxon>
    </lineage>
</organism>
<dbReference type="PANTHER" id="PTHR30329:SF21">
    <property type="entry name" value="LIPOPROTEIN YIAD-RELATED"/>
    <property type="match status" value="1"/>
</dbReference>
<evidence type="ECO:0000256" key="4">
    <source>
        <dbReference type="PROSITE-ProRule" id="PRU00473"/>
    </source>
</evidence>
<comment type="subcellular location">
    <subcellularLocation>
        <location evidence="1">Cell outer membrane</location>
    </subcellularLocation>
</comment>
<dbReference type="Gene3D" id="3.30.1330.60">
    <property type="entry name" value="OmpA-like domain"/>
    <property type="match status" value="1"/>
</dbReference>
<dbReference type="InterPro" id="IPR050330">
    <property type="entry name" value="Bact_OuterMem_StrucFunc"/>
</dbReference>
<dbReference type="InterPro" id="IPR006665">
    <property type="entry name" value="OmpA-like"/>
</dbReference>
<dbReference type="NCBIfam" id="NF038133">
    <property type="entry name" value="choice_anch_L"/>
    <property type="match status" value="1"/>
</dbReference>
<feature type="signal peptide" evidence="5">
    <location>
        <begin position="1"/>
        <end position="19"/>
    </location>
</feature>
<dbReference type="InterPro" id="IPR049804">
    <property type="entry name" value="Choice_anch_L"/>
</dbReference>
<evidence type="ECO:0000313" key="7">
    <source>
        <dbReference type="EMBL" id="CAA6828644.1"/>
    </source>
</evidence>
<dbReference type="Pfam" id="PF00691">
    <property type="entry name" value="OmpA"/>
    <property type="match status" value="1"/>
</dbReference>
<sequence>MRQFLWLLILSLFSSLLIGQQTNGFQVKPLKKIKQKIRQNLKGFGVQIKNVRYRGRRRAIGEFWGGDSILQMSQGIILSTGIAQTAEGPNNDQGKTGVNKRKGHRVFDSVTNEKLYDAAVLQFDFYPSSDYISFNFAFASEDYPEFIASGYNDVLAFILTLPSGETLNLATLPQSEDLLSVASVNPREHPQYYINNSQQEEPRINSPRDTFLVRNSIEEIWLSRSWDTQKATSSQAKYLIQFDGFTKVLQAKYPVLAHQKYRLQIAIADNGNSIFDSAVFIEMKSLNSHKEASFKAGILKEKPNYYYQIDSLSRTQIPTAASNYPSKAATCSKQPADILFNYDSPSLSPRNQSLLENLGQQLKECPDLNLKIRGYAAAEDNQHYNRKLSRERAEKVKDYLIQLGIESGRIAVNWQDDGAKMTKKALAQNRRVKLEIFTK</sequence>
<feature type="domain" description="OmpA-like" evidence="6">
    <location>
        <begin position="327"/>
        <end position="439"/>
    </location>
</feature>
<evidence type="ECO:0000256" key="3">
    <source>
        <dbReference type="ARBA" id="ARBA00023237"/>
    </source>
</evidence>
<proteinExistence type="predicted"/>
<dbReference type="InterPro" id="IPR036737">
    <property type="entry name" value="OmpA-like_sf"/>
</dbReference>
<gene>
    <name evidence="7" type="ORF">HELGO_WM22685</name>
</gene>
<accession>A0A6S6UFZ7</accession>
<name>A0A6S6UFZ7_9BACT</name>
<keyword evidence="5" id="KW-0732">Signal</keyword>
<dbReference type="GO" id="GO:0009279">
    <property type="term" value="C:cell outer membrane"/>
    <property type="evidence" value="ECO:0007669"/>
    <property type="project" value="UniProtKB-SubCell"/>
</dbReference>
<dbReference type="EMBL" id="CACVAQ010000434">
    <property type="protein sequence ID" value="CAA6828644.1"/>
    <property type="molecule type" value="Genomic_DNA"/>
</dbReference>
<dbReference type="CDD" id="cd07185">
    <property type="entry name" value="OmpA_C-like"/>
    <property type="match status" value="1"/>
</dbReference>
<dbReference type="PANTHER" id="PTHR30329">
    <property type="entry name" value="STATOR ELEMENT OF FLAGELLAR MOTOR COMPLEX"/>
    <property type="match status" value="1"/>
</dbReference>
<dbReference type="InterPro" id="IPR006664">
    <property type="entry name" value="OMP_bac"/>
</dbReference>
<evidence type="ECO:0000256" key="2">
    <source>
        <dbReference type="ARBA" id="ARBA00023136"/>
    </source>
</evidence>
<feature type="chain" id="PRO_5028371842" description="OmpA-like domain-containing protein" evidence="5">
    <location>
        <begin position="20"/>
        <end position="439"/>
    </location>
</feature>
<reference evidence="7" key="1">
    <citation type="submission" date="2020-01" db="EMBL/GenBank/DDBJ databases">
        <authorList>
            <person name="Meier V. D."/>
            <person name="Meier V D."/>
        </authorList>
    </citation>
    <scope>NUCLEOTIDE SEQUENCE</scope>
    <source>
        <strain evidence="7">HLG_WM_MAG_10</strain>
    </source>
</reference>
<protein>
    <recommendedName>
        <fullName evidence="6">OmpA-like domain-containing protein</fullName>
    </recommendedName>
</protein>
<evidence type="ECO:0000256" key="5">
    <source>
        <dbReference type="SAM" id="SignalP"/>
    </source>
</evidence>
<evidence type="ECO:0000259" key="6">
    <source>
        <dbReference type="PROSITE" id="PS51123"/>
    </source>
</evidence>
<keyword evidence="2 4" id="KW-0472">Membrane</keyword>
<dbReference type="PRINTS" id="PR01021">
    <property type="entry name" value="OMPADOMAIN"/>
</dbReference>
<dbReference type="AlphaFoldDB" id="A0A6S6UFZ7"/>
<keyword evidence="3" id="KW-0998">Cell outer membrane</keyword>
<evidence type="ECO:0000256" key="1">
    <source>
        <dbReference type="ARBA" id="ARBA00004442"/>
    </source>
</evidence>
<dbReference type="PROSITE" id="PS51123">
    <property type="entry name" value="OMPA_2"/>
    <property type="match status" value="1"/>
</dbReference>
<dbReference type="SUPFAM" id="SSF103088">
    <property type="entry name" value="OmpA-like"/>
    <property type="match status" value="1"/>
</dbReference>